<feature type="non-terminal residue" evidence="1">
    <location>
        <position position="1"/>
    </location>
</feature>
<dbReference type="AlphaFoldDB" id="A0A0F9IXD2"/>
<protein>
    <submittedName>
        <fullName evidence="1">Uncharacterized protein</fullName>
    </submittedName>
</protein>
<sequence length="370" mass="39879">AGADHHALIGNQLVRHVKEGVSGIPGLGGVGSQPGGVGILTEGDEPSTAASWSTFPVGEITERAAGLITLRGATFVLNRDGLYSFNSRGRSGEVFTDLRQWQNPHVNIPMAIWKGGLTIPHPSGFLYYVPGELPVPFGVESKKDVLPIPPSGVTEIHSGLYHSSSVVGDFLYAIYQPDLSSTTALVMVAYGTPPDDVSWQVLGSVTLNDADYMAGIYTATSGRPLTFARVTPTVWFGNGADLNYVVLSPKAGPFRSRADTHKVNISGDAFMSELVFPEPVDLTELVVYTQDMLTDDTDEWQMSFIVNATGNEENFAPIVQNGRSVIPLTNKLVHRLTLRVQWIATSTADRVPPTIAKIELFGKPTESIRS</sequence>
<comment type="caution">
    <text evidence="1">The sequence shown here is derived from an EMBL/GenBank/DDBJ whole genome shotgun (WGS) entry which is preliminary data.</text>
</comment>
<organism evidence="1">
    <name type="scientific">marine sediment metagenome</name>
    <dbReference type="NCBI Taxonomy" id="412755"/>
    <lineage>
        <taxon>unclassified sequences</taxon>
        <taxon>metagenomes</taxon>
        <taxon>ecological metagenomes</taxon>
    </lineage>
</organism>
<gene>
    <name evidence="1" type="ORF">LCGC14_1891780</name>
</gene>
<accession>A0A0F9IXD2</accession>
<proteinExistence type="predicted"/>
<evidence type="ECO:0000313" key="1">
    <source>
        <dbReference type="EMBL" id="KKL91727.1"/>
    </source>
</evidence>
<name>A0A0F9IXD2_9ZZZZ</name>
<reference evidence="1" key="1">
    <citation type="journal article" date="2015" name="Nature">
        <title>Complex archaea that bridge the gap between prokaryotes and eukaryotes.</title>
        <authorList>
            <person name="Spang A."/>
            <person name="Saw J.H."/>
            <person name="Jorgensen S.L."/>
            <person name="Zaremba-Niedzwiedzka K."/>
            <person name="Martijn J."/>
            <person name="Lind A.E."/>
            <person name="van Eijk R."/>
            <person name="Schleper C."/>
            <person name="Guy L."/>
            <person name="Ettema T.J."/>
        </authorList>
    </citation>
    <scope>NUCLEOTIDE SEQUENCE</scope>
</reference>
<dbReference type="EMBL" id="LAZR01019658">
    <property type="protein sequence ID" value="KKL91727.1"/>
    <property type="molecule type" value="Genomic_DNA"/>
</dbReference>